<accession>A0A2N5TX10</accession>
<dbReference type="EMBL" id="PGCI01000311">
    <property type="protein sequence ID" value="PLW30036.1"/>
    <property type="molecule type" value="Genomic_DNA"/>
</dbReference>
<organism evidence="2 3">
    <name type="scientific">Puccinia coronata f. sp. avenae</name>
    <dbReference type="NCBI Taxonomy" id="200324"/>
    <lineage>
        <taxon>Eukaryota</taxon>
        <taxon>Fungi</taxon>
        <taxon>Dikarya</taxon>
        <taxon>Basidiomycota</taxon>
        <taxon>Pucciniomycotina</taxon>
        <taxon>Pucciniomycetes</taxon>
        <taxon>Pucciniales</taxon>
        <taxon>Pucciniaceae</taxon>
        <taxon>Puccinia</taxon>
    </lineage>
</organism>
<sequence length="250" mass="27574">MVFKLKADKGIGQKANTIPAARTMQSARNEKSLTHLQKVGTSNPLSPTEMHGAISDIWRNGDEANQLPQKSPNAAEPYTPEAWGDDELSTTEHGSPAPTFCQVDPIKHDTPGGMQDDKLSTTEAGTPKPIQPHVNVTTSPKGGTAAEPTINGPTEDLAPPIVSHHEVRPPIPIYNLSSPPPTVPYNLEEFLQECFIPAEDLRTRVILQHHKIYHWFHFIKSDKAELRDMGLDRGPARALCERARACNYRN</sequence>
<proteinExistence type="predicted"/>
<protein>
    <submittedName>
        <fullName evidence="2">Uncharacterized protein</fullName>
    </submittedName>
</protein>
<feature type="region of interest" description="Disordered" evidence="1">
    <location>
        <begin position="63"/>
        <end position="97"/>
    </location>
</feature>
<gene>
    <name evidence="2" type="ORF">PCASD_21284</name>
</gene>
<reference evidence="2 3" key="1">
    <citation type="submission" date="2017-11" db="EMBL/GenBank/DDBJ databases">
        <title>De novo assembly and phasing of dikaryotic genomes from two isolates of Puccinia coronata f. sp. avenae, the causal agent of oat crown rust.</title>
        <authorList>
            <person name="Miller M.E."/>
            <person name="Zhang Y."/>
            <person name="Omidvar V."/>
            <person name="Sperschneider J."/>
            <person name="Schwessinger B."/>
            <person name="Raley C."/>
            <person name="Palmer J.M."/>
            <person name="Garnica D."/>
            <person name="Upadhyaya N."/>
            <person name="Rathjen J."/>
            <person name="Taylor J.M."/>
            <person name="Park R.F."/>
            <person name="Dodds P.N."/>
            <person name="Hirsch C.D."/>
            <person name="Kianian S.F."/>
            <person name="Figueroa M."/>
        </authorList>
    </citation>
    <scope>NUCLEOTIDE SEQUENCE [LARGE SCALE GENOMIC DNA]</scope>
    <source>
        <strain evidence="2">12SD80</strain>
    </source>
</reference>
<evidence type="ECO:0000313" key="3">
    <source>
        <dbReference type="Proteomes" id="UP000235392"/>
    </source>
</evidence>
<evidence type="ECO:0000256" key="1">
    <source>
        <dbReference type="SAM" id="MobiDB-lite"/>
    </source>
</evidence>
<comment type="caution">
    <text evidence="2">The sequence shown here is derived from an EMBL/GenBank/DDBJ whole genome shotgun (WGS) entry which is preliminary data.</text>
</comment>
<evidence type="ECO:0000313" key="2">
    <source>
        <dbReference type="EMBL" id="PLW30036.1"/>
    </source>
</evidence>
<name>A0A2N5TX10_9BASI</name>
<feature type="region of interest" description="Disordered" evidence="1">
    <location>
        <begin position="122"/>
        <end position="144"/>
    </location>
</feature>
<dbReference type="Proteomes" id="UP000235392">
    <property type="component" value="Unassembled WGS sequence"/>
</dbReference>
<dbReference type="AlphaFoldDB" id="A0A2N5TX10"/>